<evidence type="ECO:0000256" key="2">
    <source>
        <dbReference type="ARBA" id="ARBA00022857"/>
    </source>
</evidence>
<name>A0A1G4BJG0_9PEZI</name>
<dbReference type="AlphaFoldDB" id="A0A1G4BJG0"/>
<reference evidence="5 6" key="1">
    <citation type="submission" date="2016-09" db="EMBL/GenBank/DDBJ databases">
        <authorList>
            <person name="Capua I."/>
            <person name="De Benedictis P."/>
            <person name="Joannis T."/>
            <person name="Lombin L.H."/>
            <person name="Cattoli G."/>
        </authorList>
    </citation>
    <scope>NUCLEOTIDE SEQUENCE [LARGE SCALE GENOMIC DNA]</scope>
    <source>
        <strain evidence="5 6">IMI 309357</strain>
    </source>
</reference>
<dbReference type="Gene3D" id="3.40.50.720">
    <property type="entry name" value="NAD(P)-binding Rossmann-like Domain"/>
    <property type="match status" value="1"/>
</dbReference>
<dbReference type="Pfam" id="PF05368">
    <property type="entry name" value="NmrA"/>
    <property type="match status" value="1"/>
</dbReference>
<evidence type="ECO:0000256" key="1">
    <source>
        <dbReference type="ARBA" id="ARBA00005725"/>
    </source>
</evidence>
<dbReference type="Gene3D" id="3.90.25.10">
    <property type="entry name" value="UDP-galactose 4-epimerase, domain 1"/>
    <property type="match status" value="1"/>
</dbReference>
<dbReference type="InterPro" id="IPR036291">
    <property type="entry name" value="NAD(P)-bd_dom_sf"/>
</dbReference>
<evidence type="ECO:0000313" key="5">
    <source>
        <dbReference type="EMBL" id="OHF01630.1"/>
    </source>
</evidence>
<sequence length="315" mass="34892">MVSIIAVAGGTGDLGRTIVEAILADGKFSVIILSRKADDDKEKEIGARILPVDYSSVDDILRVLEENNVHTIISALNISFSVEPELNLIAAADQANSTKRYVPSIWGAEFTSEQVHTSSDYCILFMKTNTYSPVSRDAEEMPIVKPKILVADALKKTNLEFTTWHPGYFADYYVCPPLKSHLKSIVMAVDVVNNKAAIPGSGNVPVAFTFTRDLAKFVAASLTLPMWETETYLVGDKLTWNQLVDLAEAAKGVKFDVTYDSVERRAGTNLFAKFGLMFERGVFDFKVDVSIAQEFPDIKLRSMKELLEEAYKLEA</sequence>
<comment type="similarity">
    <text evidence="1">Belongs to the NmrA-type oxidoreductase family. Isoflavone reductase subfamily.</text>
</comment>
<organism evidence="5 6">
    <name type="scientific">Colletotrichum orchidophilum</name>
    <dbReference type="NCBI Taxonomy" id="1209926"/>
    <lineage>
        <taxon>Eukaryota</taxon>
        <taxon>Fungi</taxon>
        <taxon>Dikarya</taxon>
        <taxon>Ascomycota</taxon>
        <taxon>Pezizomycotina</taxon>
        <taxon>Sordariomycetes</taxon>
        <taxon>Hypocreomycetidae</taxon>
        <taxon>Glomerellales</taxon>
        <taxon>Glomerellaceae</taxon>
        <taxon>Colletotrichum</taxon>
    </lineage>
</organism>
<comment type="caution">
    <text evidence="5">The sequence shown here is derived from an EMBL/GenBank/DDBJ whole genome shotgun (WGS) entry which is preliminary data.</text>
</comment>
<keyword evidence="6" id="KW-1185">Reference proteome</keyword>
<dbReference type="OrthoDB" id="419598at2759"/>
<dbReference type="GeneID" id="34556280"/>
<dbReference type="InterPro" id="IPR051609">
    <property type="entry name" value="NmrA/Isoflavone_reductase-like"/>
</dbReference>
<evidence type="ECO:0000259" key="4">
    <source>
        <dbReference type="Pfam" id="PF05368"/>
    </source>
</evidence>
<dbReference type="EMBL" id="MJBS01000018">
    <property type="protein sequence ID" value="OHF01630.1"/>
    <property type="molecule type" value="Genomic_DNA"/>
</dbReference>
<evidence type="ECO:0000313" key="6">
    <source>
        <dbReference type="Proteomes" id="UP000176998"/>
    </source>
</evidence>
<feature type="domain" description="NmrA-like" evidence="4">
    <location>
        <begin position="3"/>
        <end position="107"/>
    </location>
</feature>
<accession>A0A1G4BJG0</accession>
<gene>
    <name evidence="5" type="ORF">CORC01_03120</name>
</gene>
<dbReference type="SUPFAM" id="SSF51735">
    <property type="entry name" value="NAD(P)-binding Rossmann-fold domains"/>
    <property type="match status" value="1"/>
</dbReference>
<dbReference type="PANTHER" id="PTHR47706">
    <property type="entry name" value="NMRA-LIKE FAMILY PROTEIN"/>
    <property type="match status" value="1"/>
</dbReference>
<dbReference type="PANTHER" id="PTHR47706:SF4">
    <property type="entry name" value="NMRA-LIKE DOMAIN-CONTAINING PROTEIN"/>
    <property type="match status" value="1"/>
</dbReference>
<dbReference type="InterPro" id="IPR008030">
    <property type="entry name" value="NmrA-like"/>
</dbReference>
<evidence type="ECO:0000256" key="3">
    <source>
        <dbReference type="ARBA" id="ARBA00023002"/>
    </source>
</evidence>
<keyword evidence="2" id="KW-0521">NADP</keyword>
<dbReference type="GO" id="GO:0016491">
    <property type="term" value="F:oxidoreductase activity"/>
    <property type="evidence" value="ECO:0007669"/>
    <property type="project" value="UniProtKB-KW"/>
</dbReference>
<keyword evidence="3" id="KW-0560">Oxidoreductase</keyword>
<protein>
    <recommendedName>
        <fullName evidence="4">NmrA-like domain-containing protein</fullName>
    </recommendedName>
</protein>
<proteinExistence type="inferred from homology"/>
<dbReference type="RefSeq" id="XP_022478772.1">
    <property type="nucleotide sequence ID" value="XM_022614770.1"/>
</dbReference>
<dbReference type="Proteomes" id="UP000176998">
    <property type="component" value="Unassembled WGS sequence"/>
</dbReference>